<dbReference type="OrthoDB" id="7863791at2"/>
<evidence type="ECO:0000313" key="1">
    <source>
        <dbReference type="EMBL" id="PIL17789.1"/>
    </source>
</evidence>
<reference evidence="1 2" key="1">
    <citation type="submission" date="2013-09" db="EMBL/GenBank/DDBJ databases">
        <title>Genome sequencing of Phaeobacter antarcticus sp. nov. SM1211.</title>
        <authorList>
            <person name="Zhang X.-Y."/>
            <person name="Liu C."/>
            <person name="Chen X.-L."/>
            <person name="Xie B.-B."/>
            <person name="Qin Q.-L."/>
            <person name="Rong J.-C."/>
            <person name="Zhang Y.-Z."/>
        </authorList>
    </citation>
    <scope>NUCLEOTIDE SEQUENCE [LARGE SCALE GENOMIC DNA]</scope>
    <source>
        <strain evidence="1 2">SM1211</strain>
    </source>
</reference>
<proteinExistence type="predicted"/>
<keyword evidence="2" id="KW-1185">Reference proteome</keyword>
<gene>
    <name evidence="1" type="ORF">P775_23160</name>
</gene>
<evidence type="ECO:0000313" key="2">
    <source>
        <dbReference type="Proteomes" id="UP000231259"/>
    </source>
</evidence>
<accession>A0A2G8R8C7</accession>
<sequence>MAGDTGLARFGKDWPSGVGVRRGQDYLNGAAPRSGLRGKGRTTMKSMILTGVLMAAALPALAQDGGAQGWQARGALEQYYAHIAAKEYDAAYALWGQDGASSGQTPESFAEGFASTKDVTVFTGPTMVNGGAGSLDAEVPVRIDSTLVDGTVQHFAGTYTMRRVNDVQGATAAQLAWHIGSASIHVAQDEAGGGIPEAMQGRWGLVPADCTSTQGDAKGLMTVGPKTLKFYESRGTLAEVTARSAERIEASFAFEGEGMVWSYTEVLALQDGGHTLTRQEEGDGAMPGVLSYSACD</sequence>
<dbReference type="EMBL" id="AWWI01000156">
    <property type="protein sequence ID" value="PIL17789.1"/>
    <property type="molecule type" value="Genomic_DNA"/>
</dbReference>
<dbReference type="Proteomes" id="UP000231259">
    <property type="component" value="Unassembled WGS sequence"/>
</dbReference>
<protein>
    <submittedName>
        <fullName evidence="1">Uncharacterized protein</fullName>
    </submittedName>
</protein>
<organism evidence="1 2">
    <name type="scientific">Puniceibacterium antarcticum</name>
    <dbReference type="NCBI Taxonomy" id="1206336"/>
    <lineage>
        <taxon>Bacteria</taxon>
        <taxon>Pseudomonadati</taxon>
        <taxon>Pseudomonadota</taxon>
        <taxon>Alphaproteobacteria</taxon>
        <taxon>Rhodobacterales</taxon>
        <taxon>Paracoccaceae</taxon>
        <taxon>Puniceibacterium</taxon>
    </lineage>
</organism>
<dbReference type="AlphaFoldDB" id="A0A2G8R8C7"/>
<dbReference type="RefSeq" id="WP_099913017.1">
    <property type="nucleotide sequence ID" value="NZ_AWWI01000156.1"/>
</dbReference>
<comment type="caution">
    <text evidence="1">The sequence shown here is derived from an EMBL/GenBank/DDBJ whole genome shotgun (WGS) entry which is preliminary data.</text>
</comment>
<name>A0A2G8R8C7_9RHOB</name>